<proteinExistence type="predicted"/>
<feature type="repeat" description="TPR" evidence="3">
    <location>
        <begin position="422"/>
        <end position="455"/>
    </location>
</feature>
<evidence type="ECO:0000313" key="5">
    <source>
        <dbReference type="Proteomes" id="UP001630127"/>
    </source>
</evidence>
<feature type="repeat" description="TPR" evidence="3">
    <location>
        <begin position="25"/>
        <end position="58"/>
    </location>
</feature>
<dbReference type="InterPro" id="IPR019734">
    <property type="entry name" value="TPR_rpt"/>
</dbReference>
<dbReference type="PROSITE" id="PS50005">
    <property type="entry name" value="TPR"/>
    <property type="match status" value="4"/>
</dbReference>
<dbReference type="InterPro" id="IPR011990">
    <property type="entry name" value="TPR-like_helical_dom_sf"/>
</dbReference>
<dbReference type="SMART" id="SM00028">
    <property type="entry name" value="TPR"/>
    <property type="match status" value="7"/>
</dbReference>
<name>A0ABD2Z9B4_9GENT</name>
<dbReference type="Pfam" id="PF13432">
    <property type="entry name" value="TPR_16"/>
    <property type="match status" value="1"/>
</dbReference>
<keyword evidence="5" id="KW-1185">Reference proteome</keyword>
<evidence type="ECO:0000256" key="1">
    <source>
        <dbReference type="ARBA" id="ARBA00022737"/>
    </source>
</evidence>
<gene>
    <name evidence="4" type="ORF">ACH5RR_027632</name>
</gene>
<organism evidence="4 5">
    <name type="scientific">Cinchona calisaya</name>
    <dbReference type="NCBI Taxonomy" id="153742"/>
    <lineage>
        <taxon>Eukaryota</taxon>
        <taxon>Viridiplantae</taxon>
        <taxon>Streptophyta</taxon>
        <taxon>Embryophyta</taxon>
        <taxon>Tracheophyta</taxon>
        <taxon>Spermatophyta</taxon>
        <taxon>Magnoliopsida</taxon>
        <taxon>eudicotyledons</taxon>
        <taxon>Gunneridae</taxon>
        <taxon>Pentapetalae</taxon>
        <taxon>asterids</taxon>
        <taxon>lamiids</taxon>
        <taxon>Gentianales</taxon>
        <taxon>Rubiaceae</taxon>
        <taxon>Cinchonoideae</taxon>
        <taxon>Cinchoneae</taxon>
        <taxon>Cinchona</taxon>
    </lineage>
</organism>
<comment type="caution">
    <text evidence="4">The sequence shown here is derived from an EMBL/GenBank/DDBJ whole genome shotgun (WGS) entry which is preliminary data.</text>
</comment>
<dbReference type="Gene3D" id="1.25.40.10">
    <property type="entry name" value="Tetratricopeptide repeat domain"/>
    <property type="match status" value="3"/>
</dbReference>
<reference evidence="4 5" key="1">
    <citation type="submission" date="2024-11" db="EMBL/GenBank/DDBJ databases">
        <title>A near-complete genome assembly of Cinchona calisaya.</title>
        <authorList>
            <person name="Lian D.C."/>
            <person name="Zhao X.W."/>
            <person name="Wei L."/>
        </authorList>
    </citation>
    <scope>NUCLEOTIDE SEQUENCE [LARGE SCALE GENOMIC DNA]</scope>
    <source>
        <tissue evidence="4">Nenye</tissue>
    </source>
</reference>
<keyword evidence="1" id="KW-0677">Repeat</keyword>
<evidence type="ECO:0008006" key="6">
    <source>
        <dbReference type="Google" id="ProtNLM"/>
    </source>
</evidence>
<dbReference type="InterPro" id="IPR039226">
    <property type="entry name" value="Ski3/TTC37"/>
</dbReference>
<dbReference type="PANTHER" id="PTHR15704">
    <property type="entry name" value="SUPERKILLER 3 PROTEIN-RELATED"/>
    <property type="match status" value="1"/>
</dbReference>
<dbReference type="SUPFAM" id="SSF48452">
    <property type="entry name" value="TPR-like"/>
    <property type="match status" value="3"/>
</dbReference>
<dbReference type="PANTHER" id="PTHR15704:SF7">
    <property type="entry name" value="SUPERKILLER COMPLEX PROTEIN 3"/>
    <property type="match status" value="1"/>
</dbReference>
<feature type="repeat" description="TPR" evidence="3">
    <location>
        <begin position="198"/>
        <end position="231"/>
    </location>
</feature>
<feature type="repeat" description="TPR" evidence="3">
    <location>
        <begin position="164"/>
        <end position="197"/>
    </location>
</feature>
<dbReference type="AlphaFoldDB" id="A0ABD2Z9B4"/>
<evidence type="ECO:0000313" key="4">
    <source>
        <dbReference type="EMBL" id="KAL3514915.1"/>
    </source>
</evidence>
<dbReference type="EMBL" id="JBJUIK010000011">
    <property type="protein sequence ID" value="KAL3514915.1"/>
    <property type="molecule type" value="Genomic_DNA"/>
</dbReference>
<accession>A0ABD2Z9B4</accession>
<dbReference type="Proteomes" id="UP001630127">
    <property type="component" value="Unassembled WGS sequence"/>
</dbReference>
<protein>
    <recommendedName>
        <fullName evidence="6">Tetratricopeptide repeat protein SKI3</fullName>
    </recommendedName>
</protein>
<evidence type="ECO:0000256" key="2">
    <source>
        <dbReference type="ARBA" id="ARBA00022803"/>
    </source>
</evidence>
<evidence type="ECO:0000256" key="3">
    <source>
        <dbReference type="PROSITE-ProRule" id="PRU00339"/>
    </source>
</evidence>
<sequence>MMEKGEDGEGIRHLDESLESQPDDPSLHFNLGLLLWEKGEESKAAEHFVICAKLNPQEAAAFRYLGDYYSRFDNHDQSQRALKCYQRSLFLNPDDSLAGEAFCDLLDQHGKHSLQFAVCTQASNESPRAFWAFRRLGFLQVHQKNWSEAVQKLQHAIRGYPTCADLWESLALAYQRLGMFTAAIKSYGRAIDLEESRIFGLIESGNISLMLGSFRKGVEYFRQALLVSPQNIAAHYGLASSLLGLAKECINSGAFRWGASLLEEASEVVVAIMTFAGNVSCMWKLHGDIQLFYANCFPWVDDGFGLEADKRSFSDSIVSWKRTCHLAAVSSFRSYQRALRLAPWQANLYTDVAIASDLVVFSKENHEEHLNTWSESEKMCLGGLLLEGDNNEFWVTLGCLSDDSVLRQHALIRGLQLDVSLAVAWAYLGKLYRQEGKQKLAQQAFDRARSIDPSLALPWAGMSADADVRKLKPDEAYECCLQAVQILPLAEFQIGLAKLAMYSSNMPSSEVFRTIRQALQRAPHYPESHNLNGLVCEARSDYQSASASFRLARHAVSSFAGKVSKLYHKDISVNLVRSLCKAGSPSEAVEECELLKKEGLLDLEGLQIYALCLCQLGKSDMALSEAKTLAASILSMDARKAAALISFISRLMYYICGPESAITSILKMPKELCQSSKVSFIVSAIDTLGHGNQLESIVSHSHRSLELSEDITSMHYLIALGKLVKHVSNDCLGIQNGVNHLRKALHMYPDSGLIRNLLSYLLLFSKEWKDVHLATRCVTIDPCDHQKEKVLKSGFEILGAGGVACCTKRRCDDKFLFPSYREQWPPETGIVQQLQKRLHQEPWNFKAKYLLILNYMQTARKERYPQHLCTIIERLIYVALSDEFCSRQEKSHEYQKFQLLLCAAEVCLQRGDHIGSVRHAKSASKLLLPDGHLFYAHLLLCRAYAAQDNVVDLRKEYMRCLELKTDRQIGWICLKIIDCQYKLQTDCSVLAVGFQECSRDVKNTWNVWMAVFDLVQGLVAIQTKDFLRAEEFLAQACSLAGDESCLFFCHGTVCMELARRQCDTRFLSLAVRSFKKSRETSVPLPILSLLLAQAEASLGSRMKWEKNLRDEWFSWPPEKRPAELYFQMHLLAKQDKDGSNSSSTLGSSQSALRWVLQAIHLNPSSLRYWKVLQNSVLVNMNILLD</sequence>
<keyword evidence="2 3" id="KW-0802">TPR repeat</keyword>
<dbReference type="Pfam" id="PF13181">
    <property type="entry name" value="TPR_8"/>
    <property type="match status" value="1"/>
</dbReference>